<dbReference type="GO" id="GO:0003700">
    <property type="term" value="F:DNA-binding transcription factor activity"/>
    <property type="evidence" value="ECO:0007669"/>
    <property type="project" value="InterPro"/>
</dbReference>
<accession>A0AB39MNL5</accession>
<dbReference type="InterPro" id="IPR039422">
    <property type="entry name" value="MarR/SlyA-like"/>
</dbReference>
<dbReference type="InterPro" id="IPR000835">
    <property type="entry name" value="HTH_MarR-typ"/>
</dbReference>
<dbReference type="PANTHER" id="PTHR33164">
    <property type="entry name" value="TRANSCRIPTIONAL REGULATOR, MARR FAMILY"/>
    <property type="match status" value="1"/>
</dbReference>
<sequence>MDLRQLFDDLVRFETDLWNGIDARLRQDCGVTLGGLNVLLVVERAGSCRVNDIAAALSITVGGASQAVDRLERAGHCTRRPHPADRRSSIVELTPGGRELVQESGPVFDSELTTRLSAPLPPTALGHLADALAKLRATTPRTPAADPPTPLTKES</sequence>
<dbReference type="Pfam" id="PF12802">
    <property type="entry name" value="MarR_2"/>
    <property type="match status" value="1"/>
</dbReference>
<dbReference type="AlphaFoldDB" id="A0AB39MNL5"/>
<dbReference type="GO" id="GO:0006950">
    <property type="term" value="P:response to stress"/>
    <property type="evidence" value="ECO:0007669"/>
    <property type="project" value="TreeGrafter"/>
</dbReference>
<dbReference type="PROSITE" id="PS50995">
    <property type="entry name" value="HTH_MARR_2"/>
    <property type="match status" value="1"/>
</dbReference>
<proteinExistence type="predicted"/>
<reference evidence="2" key="1">
    <citation type="submission" date="2024-07" db="EMBL/GenBank/DDBJ databases">
        <authorList>
            <person name="Yu S.T."/>
        </authorList>
    </citation>
    <scope>NUCLEOTIDE SEQUENCE</scope>
    <source>
        <strain evidence="2">R08</strain>
    </source>
</reference>
<gene>
    <name evidence="2" type="ORF">AB5J58_44755</name>
</gene>
<feature type="domain" description="HTH marR-type" evidence="1">
    <location>
        <begin position="1"/>
        <end position="137"/>
    </location>
</feature>
<dbReference type="SUPFAM" id="SSF46785">
    <property type="entry name" value="Winged helix' DNA-binding domain"/>
    <property type="match status" value="1"/>
</dbReference>
<protein>
    <submittedName>
        <fullName evidence="2">MarR family winged helix-turn-helix transcriptional regulator</fullName>
    </submittedName>
</protein>
<evidence type="ECO:0000259" key="1">
    <source>
        <dbReference type="PROSITE" id="PS50995"/>
    </source>
</evidence>
<dbReference type="Gene3D" id="1.10.10.10">
    <property type="entry name" value="Winged helix-like DNA-binding domain superfamily/Winged helix DNA-binding domain"/>
    <property type="match status" value="1"/>
</dbReference>
<dbReference type="InterPro" id="IPR036390">
    <property type="entry name" value="WH_DNA-bd_sf"/>
</dbReference>
<dbReference type="InterPro" id="IPR036388">
    <property type="entry name" value="WH-like_DNA-bd_sf"/>
</dbReference>
<dbReference type="EMBL" id="CP163431">
    <property type="protein sequence ID" value="XDQ06866.1"/>
    <property type="molecule type" value="Genomic_DNA"/>
</dbReference>
<name>A0AB39MNL5_9ACTN</name>
<dbReference type="SMART" id="SM00347">
    <property type="entry name" value="HTH_MARR"/>
    <property type="match status" value="1"/>
</dbReference>
<dbReference type="RefSeq" id="WP_352110083.1">
    <property type="nucleotide sequence ID" value="NZ_CP163431.1"/>
</dbReference>
<organism evidence="2">
    <name type="scientific">Streptomyces sp. R08</name>
    <dbReference type="NCBI Taxonomy" id="3238624"/>
    <lineage>
        <taxon>Bacteria</taxon>
        <taxon>Bacillati</taxon>
        <taxon>Actinomycetota</taxon>
        <taxon>Actinomycetes</taxon>
        <taxon>Kitasatosporales</taxon>
        <taxon>Streptomycetaceae</taxon>
        <taxon>Streptomyces</taxon>
    </lineage>
</organism>
<evidence type="ECO:0000313" key="2">
    <source>
        <dbReference type="EMBL" id="XDQ06866.1"/>
    </source>
</evidence>
<dbReference type="PANTHER" id="PTHR33164:SF94">
    <property type="entry name" value="TRANSCRIPTIONAL REGULATORY PROTEIN-RELATED"/>
    <property type="match status" value="1"/>
</dbReference>